<comment type="caution">
    <text evidence="1">The sequence shown here is derived from an EMBL/GenBank/DDBJ whole genome shotgun (WGS) entry which is preliminary data.</text>
</comment>
<organism evidence="1 2">
    <name type="scientific">Dermacentor silvarum</name>
    <name type="common">Tick</name>
    <dbReference type="NCBI Taxonomy" id="543639"/>
    <lineage>
        <taxon>Eukaryota</taxon>
        <taxon>Metazoa</taxon>
        <taxon>Ecdysozoa</taxon>
        <taxon>Arthropoda</taxon>
        <taxon>Chelicerata</taxon>
        <taxon>Arachnida</taxon>
        <taxon>Acari</taxon>
        <taxon>Parasitiformes</taxon>
        <taxon>Ixodida</taxon>
        <taxon>Ixodoidea</taxon>
        <taxon>Ixodidae</taxon>
        <taxon>Rhipicephalinae</taxon>
        <taxon>Dermacentor</taxon>
    </lineage>
</organism>
<name>A0ACB8CQV8_DERSI</name>
<sequence>MAIQKTGGLPTLADYSVYEALGQSKVATLLAKSVTAIRHDIDATEIDHVFIEISTQKRSQESIFLVNINSPPSQRKANFGYLLRKEEQAAGKKGLVILEDFIAWHKSWGYIKEAKKGRDLAREVDRSRLSLITDHTQPTRIETPSIRKRLGQARLTDWVAYRKTRAYSEDADITDITSWVAGIKADCKRLTREVALTTSTPEKMETAEHNRKLRLKVVEVTRQAEEYATELSGRNFDQKCNELHGTLGWKKTWAFLRALIDTTMTKSENRKTTQRITHRFQGTDRGMLENIKQRYVGDTTDVKCNLAYTGNNILEAVEAAIAPHSPSPTRAKRPLQMDGKTLLFIEGAEKGNKGSGWVKGSWTPVILATFCAWSKRPLWASSYGWARRASHGSLL</sequence>
<evidence type="ECO:0000313" key="1">
    <source>
        <dbReference type="EMBL" id="KAH7949398.1"/>
    </source>
</evidence>
<keyword evidence="2" id="KW-1185">Reference proteome</keyword>
<dbReference type="Proteomes" id="UP000821865">
    <property type="component" value="Chromosome 5"/>
</dbReference>
<evidence type="ECO:0000313" key="2">
    <source>
        <dbReference type="Proteomes" id="UP000821865"/>
    </source>
</evidence>
<protein>
    <submittedName>
        <fullName evidence="1">Uncharacterized protein</fullName>
    </submittedName>
</protein>
<gene>
    <name evidence="1" type="ORF">HPB49_009307</name>
</gene>
<accession>A0ACB8CQV8</accession>
<dbReference type="EMBL" id="CM023474">
    <property type="protein sequence ID" value="KAH7949398.1"/>
    <property type="molecule type" value="Genomic_DNA"/>
</dbReference>
<reference evidence="1" key="1">
    <citation type="submission" date="2020-05" db="EMBL/GenBank/DDBJ databases">
        <title>Large-scale comparative analyses of tick genomes elucidate their genetic diversity and vector capacities.</title>
        <authorList>
            <person name="Jia N."/>
            <person name="Wang J."/>
            <person name="Shi W."/>
            <person name="Du L."/>
            <person name="Sun Y."/>
            <person name="Zhan W."/>
            <person name="Jiang J."/>
            <person name="Wang Q."/>
            <person name="Zhang B."/>
            <person name="Ji P."/>
            <person name="Sakyi L.B."/>
            <person name="Cui X."/>
            <person name="Yuan T."/>
            <person name="Jiang B."/>
            <person name="Yang W."/>
            <person name="Lam T.T.-Y."/>
            <person name="Chang Q."/>
            <person name="Ding S."/>
            <person name="Wang X."/>
            <person name="Zhu J."/>
            <person name="Ruan X."/>
            <person name="Zhao L."/>
            <person name="Wei J."/>
            <person name="Que T."/>
            <person name="Du C."/>
            <person name="Cheng J."/>
            <person name="Dai P."/>
            <person name="Han X."/>
            <person name="Huang E."/>
            <person name="Gao Y."/>
            <person name="Liu J."/>
            <person name="Shao H."/>
            <person name="Ye R."/>
            <person name="Li L."/>
            <person name="Wei W."/>
            <person name="Wang X."/>
            <person name="Wang C."/>
            <person name="Yang T."/>
            <person name="Huo Q."/>
            <person name="Li W."/>
            <person name="Guo W."/>
            <person name="Chen H."/>
            <person name="Zhou L."/>
            <person name="Ni X."/>
            <person name="Tian J."/>
            <person name="Zhou Y."/>
            <person name="Sheng Y."/>
            <person name="Liu T."/>
            <person name="Pan Y."/>
            <person name="Xia L."/>
            <person name="Li J."/>
            <person name="Zhao F."/>
            <person name="Cao W."/>
        </authorList>
    </citation>
    <scope>NUCLEOTIDE SEQUENCE</scope>
    <source>
        <strain evidence="1">Dsil-2018</strain>
    </source>
</reference>
<proteinExistence type="predicted"/>